<keyword evidence="3" id="KW-1185">Reference proteome</keyword>
<evidence type="ECO:0000313" key="2">
    <source>
        <dbReference type="EMBL" id="TNN71601.1"/>
    </source>
</evidence>
<feature type="region of interest" description="Disordered" evidence="1">
    <location>
        <begin position="1"/>
        <end position="39"/>
    </location>
</feature>
<reference evidence="2 3" key="1">
    <citation type="submission" date="2019-03" db="EMBL/GenBank/DDBJ databases">
        <title>First draft genome of Liparis tanakae, snailfish: a comprehensive survey of snailfish specific genes.</title>
        <authorList>
            <person name="Kim W."/>
            <person name="Song I."/>
            <person name="Jeong J.-H."/>
            <person name="Kim D."/>
            <person name="Kim S."/>
            <person name="Ryu S."/>
            <person name="Song J.Y."/>
            <person name="Lee S.K."/>
        </authorList>
    </citation>
    <scope>NUCLEOTIDE SEQUENCE [LARGE SCALE GENOMIC DNA]</scope>
    <source>
        <tissue evidence="2">Muscle</tissue>
    </source>
</reference>
<accession>A0A4Z2I1A3</accession>
<feature type="compositionally biased region" description="Polar residues" evidence="1">
    <location>
        <begin position="11"/>
        <end position="22"/>
    </location>
</feature>
<organism evidence="2 3">
    <name type="scientific">Liparis tanakae</name>
    <name type="common">Tanaka's snailfish</name>
    <dbReference type="NCBI Taxonomy" id="230148"/>
    <lineage>
        <taxon>Eukaryota</taxon>
        <taxon>Metazoa</taxon>
        <taxon>Chordata</taxon>
        <taxon>Craniata</taxon>
        <taxon>Vertebrata</taxon>
        <taxon>Euteleostomi</taxon>
        <taxon>Actinopterygii</taxon>
        <taxon>Neopterygii</taxon>
        <taxon>Teleostei</taxon>
        <taxon>Neoteleostei</taxon>
        <taxon>Acanthomorphata</taxon>
        <taxon>Eupercaria</taxon>
        <taxon>Perciformes</taxon>
        <taxon>Cottioidei</taxon>
        <taxon>Cottales</taxon>
        <taxon>Liparidae</taxon>
        <taxon>Liparis</taxon>
    </lineage>
</organism>
<protein>
    <submittedName>
        <fullName evidence="2">Uncharacterized protein</fullName>
    </submittedName>
</protein>
<dbReference type="Proteomes" id="UP000314294">
    <property type="component" value="Unassembled WGS sequence"/>
</dbReference>
<evidence type="ECO:0000256" key="1">
    <source>
        <dbReference type="SAM" id="MobiDB-lite"/>
    </source>
</evidence>
<sequence>MKPSILGVVRSESSGAGSSTGQHGARDATTESGSSRFLLQGSRITSDGLEIRDKNTLLTSRFRPTLRVKLRAHSSAAGARAAPLMR</sequence>
<comment type="caution">
    <text evidence="2">The sequence shown here is derived from an EMBL/GenBank/DDBJ whole genome shotgun (WGS) entry which is preliminary data.</text>
</comment>
<evidence type="ECO:0000313" key="3">
    <source>
        <dbReference type="Proteomes" id="UP000314294"/>
    </source>
</evidence>
<dbReference type="AlphaFoldDB" id="A0A4Z2I1A3"/>
<feature type="compositionally biased region" description="Polar residues" evidence="1">
    <location>
        <begin position="30"/>
        <end position="39"/>
    </location>
</feature>
<gene>
    <name evidence="2" type="ORF">EYF80_018126</name>
</gene>
<proteinExistence type="predicted"/>
<name>A0A4Z2I1A3_9TELE</name>
<dbReference type="EMBL" id="SRLO01000147">
    <property type="protein sequence ID" value="TNN71601.1"/>
    <property type="molecule type" value="Genomic_DNA"/>
</dbReference>